<keyword evidence="10" id="KW-0862">Zinc</keyword>
<feature type="domain" description="Peptidase M14" evidence="17">
    <location>
        <begin position="64"/>
        <end position="346"/>
    </location>
</feature>
<feature type="coiled-coil region" evidence="14">
    <location>
        <begin position="936"/>
        <end position="1005"/>
    </location>
</feature>
<evidence type="ECO:0000256" key="10">
    <source>
        <dbReference type="ARBA" id="ARBA00022833"/>
    </source>
</evidence>
<gene>
    <name evidence="18" type="ORF">ANN_15586</name>
</gene>
<dbReference type="Gene3D" id="3.40.630.10">
    <property type="entry name" value="Zn peptidases"/>
    <property type="match status" value="1"/>
</dbReference>
<keyword evidence="12" id="KW-0206">Cytoskeleton</keyword>
<dbReference type="Pfam" id="PF00246">
    <property type="entry name" value="Peptidase_M14"/>
    <property type="match status" value="1"/>
</dbReference>
<dbReference type="InterPro" id="IPR038774">
    <property type="entry name" value="CEP162-like"/>
</dbReference>
<evidence type="ECO:0000256" key="6">
    <source>
        <dbReference type="ARBA" id="ARBA00022701"/>
    </source>
</evidence>
<keyword evidence="6" id="KW-0493">Microtubule</keyword>
<comment type="caution">
    <text evidence="13">Lacks conserved residue(s) required for the propagation of feature annotation.</text>
</comment>
<feature type="signal peptide" evidence="16">
    <location>
        <begin position="1"/>
        <end position="16"/>
    </location>
</feature>
<feature type="coiled-coil region" evidence="14">
    <location>
        <begin position="283"/>
        <end position="390"/>
    </location>
</feature>
<dbReference type="InterPro" id="IPR003146">
    <property type="entry name" value="M14A_act_pep"/>
</dbReference>
<keyword evidence="16" id="KW-0732">Signal</keyword>
<dbReference type="PANTHER" id="PTHR34031:SF1">
    <property type="entry name" value="CENTROSOMAL PROTEIN OF 162 KDA"/>
    <property type="match status" value="1"/>
</dbReference>
<evidence type="ECO:0000256" key="9">
    <source>
        <dbReference type="ARBA" id="ARBA00022801"/>
    </source>
</evidence>
<evidence type="ECO:0000256" key="12">
    <source>
        <dbReference type="ARBA" id="ARBA00023212"/>
    </source>
</evidence>
<reference evidence="18 19" key="1">
    <citation type="journal article" date="2022" name="Allergy">
        <title>Genome assembly and annotation of Periplaneta americana reveal a comprehensive cockroach allergen profile.</title>
        <authorList>
            <person name="Wang L."/>
            <person name="Xiong Q."/>
            <person name="Saelim N."/>
            <person name="Wang L."/>
            <person name="Nong W."/>
            <person name="Wan A.T."/>
            <person name="Shi M."/>
            <person name="Liu X."/>
            <person name="Cao Q."/>
            <person name="Hui J.H.L."/>
            <person name="Sookrung N."/>
            <person name="Leung T.F."/>
            <person name="Tungtrongchitr A."/>
            <person name="Tsui S.K.W."/>
        </authorList>
    </citation>
    <scope>NUCLEOTIDE SEQUENCE [LARGE SCALE GENOMIC DNA]</scope>
    <source>
        <strain evidence="18">PWHHKU_190912</strain>
    </source>
</reference>
<evidence type="ECO:0000256" key="5">
    <source>
        <dbReference type="ARBA" id="ARBA00022490"/>
    </source>
</evidence>
<keyword evidence="11 14" id="KW-0175">Coiled coil</keyword>
<feature type="coiled-coil region" evidence="14">
    <location>
        <begin position="477"/>
        <end position="522"/>
    </location>
</feature>
<evidence type="ECO:0000256" key="8">
    <source>
        <dbReference type="ARBA" id="ARBA00022794"/>
    </source>
</evidence>
<keyword evidence="8" id="KW-0970">Cilium biogenesis/degradation</keyword>
<dbReference type="Gene3D" id="3.30.70.340">
    <property type="entry name" value="Metallocarboxypeptidase-like"/>
    <property type="match status" value="1"/>
</dbReference>
<keyword evidence="5" id="KW-0963">Cytoplasm</keyword>
<feature type="region of interest" description="Disordered" evidence="15">
    <location>
        <begin position="641"/>
        <end position="681"/>
    </location>
</feature>
<evidence type="ECO:0000256" key="15">
    <source>
        <dbReference type="SAM" id="MobiDB-lite"/>
    </source>
</evidence>
<evidence type="ECO:0000259" key="17">
    <source>
        <dbReference type="PROSITE" id="PS52035"/>
    </source>
</evidence>
<comment type="caution">
    <text evidence="18">The sequence shown here is derived from an EMBL/GenBank/DDBJ whole genome shotgun (WGS) entry which is preliminary data.</text>
</comment>
<accession>A0ABQ8SI45</accession>
<evidence type="ECO:0000256" key="4">
    <source>
        <dbReference type="ARBA" id="ARBA00021406"/>
    </source>
</evidence>
<dbReference type="InterPro" id="IPR036990">
    <property type="entry name" value="M14A-like_propep"/>
</dbReference>
<evidence type="ECO:0000256" key="11">
    <source>
        <dbReference type="ARBA" id="ARBA00023054"/>
    </source>
</evidence>
<dbReference type="EMBL" id="JAJSOF020000027">
    <property type="protein sequence ID" value="KAJ4433327.1"/>
    <property type="molecule type" value="Genomic_DNA"/>
</dbReference>
<dbReference type="Pfam" id="PF02244">
    <property type="entry name" value="Propep_M14"/>
    <property type="match status" value="1"/>
</dbReference>
<comment type="subcellular location">
    <subcellularLocation>
        <location evidence="1">Cytoplasm</location>
        <location evidence="1">Cytoskeleton</location>
        <location evidence="1">Microtubule organizing center</location>
        <location evidence="1">Centrosome</location>
        <location evidence="1">Centriole</location>
    </subcellularLocation>
</comment>
<protein>
    <recommendedName>
        <fullName evidence="4">Centrosomal protein of 162 kDa</fullName>
    </recommendedName>
</protein>
<evidence type="ECO:0000313" key="18">
    <source>
        <dbReference type="EMBL" id="KAJ4433327.1"/>
    </source>
</evidence>
<comment type="similarity">
    <text evidence="2 13">Belongs to the peptidase M14 family.</text>
</comment>
<evidence type="ECO:0000256" key="16">
    <source>
        <dbReference type="SAM" id="SignalP"/>
    </source>
</evidence>
<dbReference type="SMART" id="SM00631">
    <property type="entry name" value="Zn_pept"/>
    <property type="match status" value="1"/>
</dbReference>
<evidence type="ECO:0000256" key="2">
    <source>
        <dbReference type="ARBA" id="ARBA00005988"/>
    </source>
</evidence>
<feature type="compositionally biased region" description="Basic and acidic residues" evidence="15">
    <location>
        <begin position="652"/>
        <end position="681"/>
    </location>
</feature>
<dbReference type="PROSITE" id="PS52035">
    <property type="entry name" value="PEPTIDASE_M14"/>
    <property type="match status" value="1"/>
</dbReference>
<dbReference type="InterPro" id="IPR036397">
    <property type="entry name" value="RNaseH_sf"/>
</dbReference>
<evidence type="ECO:0000256" key="1">
    <source>
        <dbReference type="ARBA" id="ARBA00004114"/>
    </source>
</evidence>
<keyword evidence="9" id="KW-0378">Hydrolase</keyword>
<comment type="similarity">
    <text evidence="3">Belongs to the CEP162 family.</text>
</comment>
<evidence type="ECO:0000313" key="19">
    <source>
        <dbReference type="Proteomes" id="UP001148838"/>
    </source>
</evidence>
<dbReference type="Proteomes" id="UP001148838">
    <property type="component" value="Unassembled WGS sequence"/>
</dbReference>
<sequence length="1069" mass="122937">MRSLLVLCLLCAPLRADEDAATATPAAAAAEEAVPVDNERISYEGSQLLKVTAPSEDKIEALEKLLDMEGVETWLRAATNISSVDVLVKPESSDRVKRYLDVNGLAFDVIIDNLQAAIETENPSISQEEMQELEGRKGIHAREWISPASVTYIINELTENQDAHGEAVRNVDWYILPVLNPDGYEYSHRVDRLWRKNRKGSGRCAGTDLNRNFGYKWGGAGSSKEPCKEIYAGTGPFSEPETSALSNFVQGLRGSLKEELKVKEQNFALERQQLSSARQREDVERLYEKLKDKDETIVRLQIEVQTLRDKNGDLEHMSEELKLSNKTLKAEVEKHKHAASKVPVPQSKTTPRKQDLERLKEELLKKEGELAEIRKELQTTQTEVTIAKAEASDWELQVGCLETKISELQSSLSKERAQTRAQNVRIEEDKKKIQDLTRQVKEMERILKRNHPNSISALILTANSEGTDPTSAPTPRVKYLENRAQQLEQELAKSEADAQTSIKEIQDKFQSMKVKYEEHTSDLELQLATAKHQAHMWRQAAEKNEAKMMEEKRLEEQPVREMKQSKKMAAPPPMVIAVGPPSANALAVREDAHLLATIRGLKLELASKDKELMKLRKDLDESNKTNRRLQRERERQLGIVATPSRAPAVRGATKEEQSSETEERQNNRVYDSVRPEPEQKEGISRLEQENGMLRQEMLRLEEDYRGLQTKRLQDLNVLQEQHEAELDRLISDHAARHSSSRIADLQSQLCTQQIIIGHLKEQLKNGRPSLAMDDLVEKVRQRIVENCCITITELSSHFPQISRSLLHEIVTKHLLFKKVCARWVLKQLTPEHKTKCLGSALRFLVLYHYDGDEFLDRIITGNETTIQNKWRRMLSAGIVILLNNSRPHMAWFTTALLQQFRWEVFDHPPYSPDLTPSDFHLFLHIKKFLSGQHHSMEEYREEAEMLRAERDHLEKSNMDLRKKLAELRSMQTPEMVQYETLQEKLSELERRHEAREQKLQAMVRDLLRRNAEQRALNGEDSNATTMREKLLDKNRQLCLYRAEIDRILDTLREFNRHKRNGSSVQQAPD</sequence>
<evidence type="ECO:0000256" key="7">
    <source>
        <dbReference type="ARBA" id="ARBA00022723"/>
    </source>
</evidence>
<evidence type="ECO:0000256" key="14">
    <source>
        <dbReference type="SAM" id="Coils"/>
    </source>
</evidence>
<keyword evidence="19" id="KW-1185">Reference proteome</keyword>
<evidence type="ECO:0000256" key="13">
    <source>
        <dbReference type="PROSITE-ProRule" id="PRU01379"/>
    </source>
</evidence>
<dbReference type="InterPro" id="IPR000834">
    <property type="entry name" value="Peptidase_M14"/>
</dbReference>
<keyword evidence="7" id="KW-0479">Metal-binding</keyword>
<dbReference type="PANTHER" id="PTHR34031">
    <property type="entry name" value="CENTROSOMAL PROTEIN OF 162 KDA"/>
    <property type="match status" value="1"/>
</dbReference>
<feature type="chain" id="PRO_5046263816" description="Centrosomal protein of 162 kDa" evidence="16">
    <location>
        <begin position="17"/>
        <end position="1069"/>
    </location>
</feature>
<feature type="coiled-coil region" evidence="14">
    <location>
        <begin position="598"/>
        <end position="632"/>
    </location>
</feature>
<feature type="coiled-coil region" evidence="14">
    <location>
        <begin position="683"/>
        <end position="732"/>
    </location>
</feature>
<proteinExistence type="inferred from homology"/>
<organism evidence="18 19">
    <name type="scientific">Periplaneta americana</name>
    <name type="common">American cockroach</name>
    <name type="synonym">Blatta americana</name>
    <dbReference type="NCBI Taxonomy" id="6978"/>
    <lineage>
        <taxon>Eukaryota</taxon>
        <taxon>Metazoa</taxon>
        <taxon>Ecdysozoa</taxon>
        <taxon>Arthropoda</taxon>
        <taxon>Hexapoda</taxon>
        <taxon>Insecta</taxon>
        <taxon>Pterygota</taxon>
        <taxon>Neoptera</taxon>
        <taxon>Polyneoptera</taxon>
        <taxon>Dictyoptera</taxon>
        <taxon>Blattodea</taxon>
        <taxon>Blattoidea</taxon>
        <taxon>Blattidae</taxon>
        <taxon>Blattinae</taxon>
        <taxon>Periplaneta</taxon>
    </lineage>
</organism>
<evidence type="ECO:0000256" key="3">
    <source>
        <dbReference type="ARBA" id="ARBA00009485"/>
    </source>
</evidence>
<dbReference type="SUPFAM" id="SSF53187">
    <property type="entry name" value="Zn-dependent exopeptidases"/>
    <property type="match status" value="1"/>
</dbReference>
<dbReference type="Gene3D" id="3.30.420.10">
    <property type="entry name" value="Ribonuclease H-like superfamily/Ribonuclease H"/>
    <property type="match status" value="1"/>
</dbReference>
<name>A0ABQ8SI45_PERAM</name>
<dbReference type="SUPFAM" id="SSF54897">
    <property type="entry name" value="Protease propeptides/inhibitors"/>
    <property type="match status" value="1"/>
</dbReference>